<sequence>MTSDHEPAAARRSSGLSVSACVAGSELTVEAEGPRGKGVLRRRKPFLERCLSLDGVRLSTLAESDDDGLVSWVGRERPAPAPAGRPLTEGAHWWDTDWQERAYRTLIGELPEEARWFPGGWVPVFTCPCGDPWCLYTAVRQSAEDGVVTWHELRMVSYRDAEVPGRRGRTKTRTSWDPPELGPNLLPRPFSIGLDMLAAALLEAADGRPEWEEGVRVGPREGAVAGVPAAAPRDVSWLRTWDQPAWRRARGPYTHWGDGVAERLDRILGEHDPLLLRASALVDAESYADVSEDLESLIPPSALACDAEAMLSDYFAQVWGLVADPSRLERVGEDLRGAYGELSDFKGWVSTRRPQWRWAMRRGRSATGSEPRGERDD</sequence>
<keyword evidence="2" id="KW-1185">Reference proteome</keyword>
<dbReference type="RefSeq" id="WP_119424896.1">
    <property type="nucleotide sequence ID" value="NZ_QQXK01000017.1"/>
</dbReference>
<dbReference type="EMBL" id="QQXK01000017">
    <property type="protein sequence ID" value="RII42002.1"/>
    <property type="molecule type" value="Genomic_DNA"/>
</dbReference>
<proteinExistence type="predicted"/>
<evidence type="ECO:0000313" key="2">
    <source>
        <dbReference type="Proteomes" id="UP000265419"/>
    </source>
</evidence>
<protein>
    <submittedName>
        <fullName evidence="1">Uncharacterized protein</fullName>
    </submittedName>
</protein>
<dbReference type="AlphaFoldDB" id="A0A399JD95"/>
<dbReference type="Proteomes" id="UP000265419">
    <property type="component" value="Unassembled WGS sequence"/>
</dbReference>
<comment type="caution">
    <text evidence="1">The sequence shown here is derived from an EMBL/GenBank/DDBJ whole genome shotgun (WGS) entry which is preliminary data.</text>
</comment>
<reference evidence="1 2" key="1">
    <citation type="submission" date="2018-07" db="EMBL/GenBank/DDBJ databases">
        <title>Arthrobacter sp. nov., isolated from raw cow's milk with high bacterial count.</title>
        <authorList>
            <person name="Hahne J."/>
            <person name="Isele D."/>
            <person name="Lipski A."/>
        </authorList>
    </citation>
    <scope>NUCLEOTIDE SEQUENCE [LARGE SCALE GENOMIC DNA]</scope>
    <source>
        <strain evidence="1 2">JZ R-35</strain>
    </source>
</reference>
<name>A0A399JD95_9MICC</name>
<evidence type="ECO:0000313" key="1">
    <source>
        <dbReference type="EMBL" id="RII42002.1"/>
    </source>
</evidence>
<organism evidence="1 2">
    <name type="scientific">Galactobacter valiniphilus</name>
    <dbReference type="NCBI Taxonomy" id="2676122"/>
    <lineage>
        <taxon>Bacteria</taxon>
        <taxon>Bacillati</taxon>
        <taxon>Actinomycetota</taxon>
        <taxon>Actinomycetes</taxon>
        <taxon>Micrococcales</taxon>
        <taxon>Micrococcaceae</taxon>
        <taxon>Galactobacter</taxon>
    </lineage>
</organism>
<accession>A0A399JD95</accession>
<gene>
    <name evidence="1" type="ORF">DWB68_09470</name>
</gene>